<keyword evidence="2 4" id="KW-0732">Signal</keyword>
<accession>A0A192D207</accession>
<reference evidence="5 6" key="1">
    <citation type="submission" date="2016-05" db="EMBL/GenBank/DDBJ databases">
        <title>Compelete Genome Sequence of Bacteriochlorophyll-Synthesizing Bacterium Porphyrobacter neustonensis DSM 9434.</title>
        <authorList>
            <person name="Shi X.-L."/>
            <person name="Wu Y.-H."/>
            <person name="Cheng H."/>
            <person name="Xu L."/>
            <person name="Zhang X.-Q."/>
            <person name="Wang C.-S."/>
            <person name="Xu X.-W."/>
        </authorList>
    </citation>
    <scope>NUCLEOTIDE SEQUENCE [LARGE SCALE GENOMIC DNA]</scope>
    <source>
        <strain evidence="5 6">DSM 9434</strain>
    </source>
</reference>
<dbReference type="AlphaFoldDB" id="A0A192D207"/>
<feature type="region of interest" description="Disordered" evidence="3">
    <location>
        <begin position="243"/>
        <end position="275"/>
    </location>
</feature>
<proteinExistence type="inferred from homology"/>
<dbReference type="RefSeq" id="WP_068348911.1">
    <property type="nucleotide sequence ID" value="NZ_CP016033.1"/>
</dbReference>
<dbReference type="InterPro" id="IPR033645">
    <property type="entry name" value="VirB9/CagX/TrbG_C"/>
</dbReference>
<dbReference type="KEGG" id="pns:A9D12_01160"/>
<dbReference type="CDD" id="cd06911">
    <property type="entry name" value="VirB9_CagX_TrbG"/>
    <property type="match status" value="1"/>
</dbReference>
<dbReference type="InterPro" id="IPR038161">
    <property type="entry name" value="VirB9/CagX/TrbG_C_sf"/>
</dbReference>
<feature type="chain" id="PRO_5008251661" evidence="4">
    <location>
        <begin position="25"/>
        <end position="275"/>
    </location>
</feature>
<evidence type="ECO:0000256" key="3">
    <source>
        <dbReference type="SAM" id="MobiDB-lite"/>
    </source>
</evidence>
<organism evidence="5 6">
    <name type="scientific">Erythrobacter neustonensis</name>
    <dbReference type="NCBI Taxonomy" id="1112"/>
    <lineage>
        <taxon>Bacteria</taxon>
        <taxon>Pseudomonadati</taxon>
        <taxon>Pseudomonadota</taxon>
        <taxon>Alphaproteobacteria</taxon>
        <taxon>Sphingomonadales</taxon>
        <taxon>Erythrobacteraceae</taxon>
        <taxon>Erythrobacter/Porphyrobacter group</taxon>
        <taxon>Erythrobacter</taxon>
    </lineage>
</organism>
<evidence type="ECO:0000313" key="6">
    <source>
        <dbReference type="Proteomes" id="UP000078263"/>
    </source>
</evidence>
<dbReference type="InterPro" id="IPR010258">
    <property type="entry name" value="Conjugal_tfr_TrbG/VirB9/CagX"/>
</dbReference>
<protein>
    <submittedName>
        <fullName evidence="5">Type VI secretion protein</fullName>
    </submittedName>
</protein>
<evidence type="ECO:0000256" key="2">
    <source>
        <dbReference type="ARBA" id="ARBA00022729"/>
    </source>
</evidence>
<dbReference type="STRING" id="1112.A9D12_01160"/>
<keyword evidence="6" id="KW-1185">Reference proteome</keyword>
<evidence type="ECO:0000313" key="5">
    <source>
        <dbReference type="EMBL" id="ANK11779.1"/>
    </source>
</evidence>
<evidence type="ECO:0000256" key="1">
    <source>
        <dbReference type="ARBA" id="ARBA00006135"/>
    </source>
</evidence>
<dbReference type="Pfam" id="PF03524">
    <property type="entry name" value="CagX"/>
    <property type="match status" value="1"/>
</dbReference>
<evidence type="ECO:0000256" key="4">
    <source>
        <dbReference type="SAM" id="SignalP"/>
    </source>
</evidence>
<gene>
    <name evidence="5" type="ORF">A9D12_01160</name>
</gene>
<feature type="compositionally biased region" description="Polar residues" evidence="3">
    <location>
        <begin position="245"/>
        <end position="254"/>
    </location>
</feature>
<dbReference type="OrthoDB" id="7390264at2"/>
<comment type="similarity">
    <text evidence="1">Belongs to the TrbG/VirB9 family.</text>
</comment>
<dbReference type="Gene3D" id="2.60.40.2500">
    <property type="match status" value="1"/>
</dbReference>
<sequence>MTRAAPVLAPLLALALGLGVPATAQDYRLKTLVFNENAVVRIDGMVKVQTTIKFAPDEVIENVAIGDSAAWQVQPNKAQSILFVKPLDPVARTNMTVVTDKRTYLFDLVASPRNSALYVLQFRYPELEKKAEEARLAALAEAEALAARAANAPEETAPAASGYVVSDPAQLNFAWASAGKPALLPARAYDDGDTLFLSWPQGIAIPAILILNPEGDEGPVNYTVRGDTVVVEGVPRQVILRSGRDSATLTNTGPLRSAPRQAGLDRPATIKRESN</sequence>
<dbReference type="Proteomes" id="UP000078263">
    <property type="component" value="Chromosome"/>
</dbReference>
<name>A0A192D207_9SPHN</name>
<feature type="signal peptide" evidence="4">
    <location>
        <begin position="1"/>
        <end position="24"/>
    </location>
</feature>
<dbReference type="EMBL" id="CP016033">
    <property type="protein sequence ID" value="ANK11779.1"/>
    <property type="molecule type" value="Genomic_DNA"/>
</dbReference>